<dbReference type="EMBL" id="OZ019904">
    <property type="protein sequence ID" value="CAK9199305.1"/>
    <property type="molecule type" value="Genomic_DNA"/>
</dbReference>
<proteinExistence type="predicted"/>
<dbReference type="SUPFAM" id="SSF50156">
    <property type="entry name" value="PDZ domain-like"/>
    <property type="match status" value="1"/>
</dbReference>
<organism evidence="2 3">
    <name type="scientific">Sphagnum troendelagicum</name>
    <dbReference type="NCBI Taxonomy" id="128251"/>
    <lineage>
        <taxon>Eukaryota</taxon>
        <taxon>Viridiplantae</taxon>
        <taxon>Streptophyta</taxon>
        <taxon>Embryophyta</taxon>
        <taxon>Bryophyta</taxon>
        <taxon>Sphagnophytina</taxon>
        <taxon>Sphagnopsida</taxon>
        <taxon>Sphagnales</taxon>
        <taxon>Sphagnaceae</taxon>
        <taxon>Sphagnum</taxon>
    </lineage>
</organism>
<gene>
    <name evidence="2" type="ORF">CSSPTR1EN2_LOCUS4870</name>
</gene>
<protein>
    <recommendedName>
        <fullName evidence="1">PDZ domain-containing protein</fullName>
    </recommendedName>
</protein>
<dbReference type="InterPro" id="IPR036034">
    <property type="entry name" value="PDZ_sf"/>
</dbReference>
<dbReference type="InterPro" id="IPR011990">
    <property type="entry name" value="TPR-like_helical_dom_sf"/>
</dbReference>
<dbReference type="PROSITE" id="PS50106">
    <property type="entry name" value="PDZ"/>
    <property type="match status" value="1"/>
</dbReference>
<dbReference type="PANTHER" id="PTHR47661:SF3">
    <property type="entry name" value="PROTEIN CONTAINING PDZ DOMAIN, A K-BOX DOMAIN, AND A TPR REGION"/>
    <property type="match status" value="1"/>
</dbReference>
<dbReference type="Proteomes" id="UP001497512">
    <property type="component" value="Chromosome 12"/>
</dbReference>
<dbReference type="PANTHER" id="PTHR47661">
    <property type="entry name" value="PHOSPHOGLUCAN PHOSPHATASE LSF1, CHLOROPLASTIC"/>
    <property type="match status" value="1"/>
</dbReference>
<dbReference type="SUPFAM" id="SSF48452">
    <property type="entry name" value="TPR-like"/>
    <property type="match status" value="1"/>
</dbReference>
<evidence type="ECO:0000259" key="1">
    <source>
        <dbReference type="PROSITE" id="PS50106"/>
    </source>
</evidence>
<dbReference type="Gene3D" id="1.25.40.10">
    <property type="entry name" value="Tetratricopeptide repeat domain"/>
    <property type="match status" value="1"/>
</dbReference>
<evidence type="ECO:0000313" key="3">
    <source>
        <dbReference type="Proteomes" id="UP001497512"/>
    </source>
</evidence>
<sequence length="387" mass="41442">MSLAVMDVMYHTAIAVLPSSSSSSSSSSSVKANVQQQMWQQQLHPWSAAAGGGGGGGGVAAAAAAGGGWQVLVQKRKDVKKLVTEFLGDEGMHRLCLLREEAIVKRGGTGTLGGGRVVSTNGFAPVTMSSSSSKGAGANEVYEVELEKPFGIKFYKGSDGGTYIDAIAPGGSADKTKMLTPGDRVIATSAVFGNEMWPAAEYGRTMYTVRQRIGTLAMKMEKRYGVREDRGVSAEVLSAERNAGSIGEGIREIQVQNYLRKMELKKQREEELTEGLKLYNAAKYEAALEKFETVLGLKPAAREEAVASYNVACCYSQLKQIDAALSALEQALEAGFDDYTTVRQDPDLGNVRASPGFLSLVNKYDEPFINENAVNALKSVFGLFGRK</sequence>
<dbReference type="InterPro" id="IPR001478">
    <property type="entry name" value="PDZ"/>
</dbReference>
<dbReference type="Gene3D" id="2.30.42.10">
    <property type="match status" value="1"/>
</dbReference>
<accession>A0ABP0TL08</accession>
<dbReference type="NCBIfam" id="NF047558">
    <property type="entry name" value="TPR_END_plus"/>
    <property type="match status" value="1"/>
</dbReference>
<reference evidence="2" key="1">
    <citation type="submission" date="2024-02" db="EMBL/GenBank/DDBJ databases">
        <authorList>
            <consortium name="ELIXIR-Norway"/>
            <consortium name="Elixir Norway"/>
        </authorList>
    </citation>
    <scope>NUCLEOTIDE SEQUENCE</scope>
</reference>
<feature type="domain" description="PDZ" evidence="1">
    <location>
        <begin position="125"/>
        <end position="189"/>
    </location>
</feature>
<evidence type="ECO:0000313" key="2">
    <source>
        <dbReference type="EMBL" id="CAK9199305.1"/>
    </source>
</evidence>
<keyword evidence="3" id="KW-1185">Reference proteome</keyword>
<name>A0ABP0TL08_9BRYO</name>